<dbReference type="GO" id="GO:0008271">
    <property type="term" value="F:secondary active sulfate transmembrane transporter activity"/>
    <property type="evidence" value="ECO:0007669"/>
    <property type="project" value="InterPro"/>
</dbReference>
<gene>
    <name evidence="8" type="ORF">FSP39_019726</name>
</gene>
<dbReference type="Gene3D" id="3.30.750.24">
    <property type="entry name" value="STAS domain"/>
    <property type="match status" value="1"/>
</dbReference>
<feature type="transmembrane region" description="Helical" evidence="6">
    <location>
        <begin position="381"/>
        <end position="401"/>
    </location>
</feature>
<evidence type="ECO:0000256" key="6">
    <source>
        <dbReference type="SAM" id="Phobius"/>
    </source>
</evidence>
<dbReference type="EMBL" id="VSWD01000010">
    <property type="protein sequence ID" value="KAK3091412.1"/>
    <property type="molecule type" value="Genomic_DNA"/>
</dbReference>
<keyword evidence="9" id="KW-1185">Reference proteome</keyword>
<reference evidence="8" key="1">
    <citation type="submission" date="2019-08" db="EMBL/GenBank/DDBJ databases">
        <title>The improved chromosome-level genome for the pearl oyster Pinctada fucata martensii using PacBio sequencing and Hi-C.</title>
        <authorList>
            <person name="Zheng Z."/>
        </authorList>
    </citation>
    <scope>NUCLEOTIDE SEQUENCE</scope>
    <source>
        <strain evidence="8">ZZ-2019</strain>
        <tissue evidence="8">Adductor muscle</tissue>
    </source>
</reference>
<dbReference type="NCBIfam" id="TIGR00815">
    <property type="entry name" value="sulP"/>
    <property type="match status" value="1"/>
</dbReference>
<feature type="transmembrane region" description="Helical" evidence="6">
    <location>
        <begin position="134"/>
        <end position="153"/>
    </location>
</feature>
<dbReference type="Pfam" id="PF01740">
    <property type="entry name" value="STAS"/>
    <property type="match status" value="1"/>
</dbReference>
<dbReference type="AlphaFoldDB" id="A0AA88XS96"/>
<dbReference type="InterPro" id="IPR001902">
    <property type="entry name" value="SLC26A/SulP_fam"/>
</dbReference>
<feature type="region of interest" description="Disordered" evidence="5">
    <location>
        <begin position="1"/>
        <end position="37"/>
    </location>
</feature>
<dbReference type="PROSITE" id="PS50801">
    <property type="entry name" value="STAS"/>
    <property type="match status" value="1"/>
</dbReference>
<accession>A0AA88XS96</accession>
<feature type="transmembrane region" description="Helical" evidence="6">
    <location>
        <begin position="85"/>
        <end position="105"/>
    </location>
</feature>
<evidence type="ECO:0000313" key="9">
    <source>
        <dbReference type="Proteomes" id="UP001186944"/>
    </source>
</evidence>
<dbReference type="GO" id="GO:0016020">
    <property type="term" value="C:membrane"/>
    <property type="evidence" value="ECO:0007669"/>
    <property type="project" value="UniProtKB-SubCell"/>
</dbReference>
<dbReference type="SUPFAM" id="SSF52091">
    <property type="entry name" value="SpoIIaa-like"/>
    <property type="match status" value="1"/>
</dbReference>
<protein>
    <recommendedName>
        <fullName evidence="7">STAS domain-containing protein</fullName>
    </recommendedName>
</protein>
<dbReference type="InterPro" id="IPR018045">
    <property type="entry name" value="S04_transporter_CS"/>
</dbReference>
<sequence>MTSTNGEREPLLGTTQRTSPGGRVSPPKTSVVERHRRAKLSSTEAAKKVIKDQLSSCCSVEAVKGKFPITKWLPRYNLRDLQCDFIAGLTVGLTVIPQGLAYAKIANLPPQYGLYSAFMGCFVYCFLGTSKDITLGPTAIMSLMTATFAVSPVKDDPTYAILLCLMTGIVQFLMGVLHLGILVNFISYPVINAFTSAAAITIAFGQVKGILGLKNIPRDFPNAVYETFKHIGETRIPDMILGLVCLVILFVLKKIRQIKWKDEENSDPTACTKIARYIVWLSGTAANAIVVISAAGVAAAFISEGKNDTLTITGNLKSGVPPFKPPDFSLHDGNTTYTAGNILSSMGSGLGIVPLLGLVELIAIGKAFARQNNYKIKPSQELIAIGVANIISSFVSSYPVTGSFSRTAVNSQSGVRTPASGIFTGALILLALYVLTPLFYYIPKAALSAVIISAVIQMVDYKIVMTLWRVNKIDLLPHVVTFVASLAIGIEYGILIGIALSLIILLYPIARPDIQVDNIGVTVVKPEHGLLFPAIEYVQERVLKENEADGRSNSVVIDCSQVTAVDYTTIQGIMDLILDFERRKAKLVFASLPAKVLHHLQDADIPHLMVSFSVQDGCKLIQEELKSEFSNDSIDGSASGELNITVTNVNDKL</sequence>
<dbReference type="InterPro" id="IPR011547">
    <property type="entry name" value="SLC26A/SulP_dom"/>
</dbReference>
<dbReference type="CDD" id="cd07042">
    <property type="entry name" value="STAS_SulP_like_sulfate_transporter"/>
    <property type="match status" value="1"/>
</dbReference>
<feature type="transmembrane region" description="Helical" evidence="6">
    <location>
        <begin position="111"/>
        <end position="127"/>
    </location>
</feature>
<organism evidence="8 9">
    <name type="scientific">Pinctada imbricata</name>
    <name type="common">Atlantic pearl-oyster</name>
    <name type="synonym">Pinctada martensii</name>
    <dbReference type="NCBI Taxonomy" id="66713"/>
    <lineage>
        <taxon>Eukaryota</taxon>
        <taxon>Metazoa</taxon>
        <taxon>Spiralia</taxon>
        <taxon>Lophotrochozoa</taxon>
        <taxon>Mollusca</taxon>
        <taxon>Bivalvia</taxon>
        <taxon>Autobranchia</taxon>
        <taxon>Pteriomorphia</taxon>
        <taxon>Pterioida</taxon>
        <taxon>Pterioidea</taxon>
        <taxon>Pteriidae</taxon>
        <taxon>Pinctada</taxon>
    </lineage>
</organism>
<evidence type="ECO:0000256" key="5">
    <source>
        <dbReference type="SAM" id="MobiDB-lite"/>
    </source>
</evidence>
<evidence type="ECO:0000256" key="4">
    <source>
        <dbReference type="ARBA" id="ARBA00023136"/>
    </source>
</evidence>
<evidence type="ECO:0000256" key="1">
    <source>
        <dbReference type="ARBA" id="ARBA00004141"/>
    </source>
</evidence>
<feature type="domain" description="STAS" evidence="7">
    <location>
        <begin position="520"/>
        <end position="605"/>
    </location>
</feature>
<comment type="subcellular location">
    <subcellularLocation>
        <location evidence="1">Membrane</location>
        <topology evidence="1">Multi-pass membrane protein</topology>
    </subcellularLocation>
</comment>
<dbReference type="Pfam" id="PF00916">
    <property type="entry name" value="Sulfate_transp"/>
    <property type="match status" value="1"/>
</dbReference>
<feature type="transmembrane region" description="Helical" evidence="6">
    <location>
        <begin position="449"/>
        <end position="470"/>
    </location>
</feature>
<dbReference type="Proteomes" id="UP001186944">
    <property type="component" value="Unassembled WGS sequence"/>
</dbReference>
<feature type="transmembrane region" description="Helical" evidence="6">
    <location>
        <begin position="159"/>
        <end position="183"/>
    </location>
</feature>
<keyword evidence="3 6" id="KW-1133">Transmembrane helix</keyword>
<feature type="compositionally biased region" description="Basic and acidic residues" evidence="5">
    <location>
        <begin position="1"/>
        <end position="10"/>
    </location>
</feature>
<dbReference type="InterPro" id="IPR036513">
    <property type="entry name" value="STAS_dom_sf"/>
</dbReference>
<feature type="transmembrane region" description="Helical" evidence="6">
    <location>
        <begin position="239"/>
        <end position="256"/>
    </location>
</feature>
<evidence type="ECO:0000313" key="8">
    <source>
        <dbReference type="EMBL" id="KAK3091412.1"/>
    </source>
</evidence>
<comment type="caution">
    <text evidence="8">The sequence shown here is derived from an EMBL/GenBank/DDBJ whole genome shotgun (WGS) entry which is preliminary data.</text>
</comment>
<keyword evidence="2 6" id="KW-0812">Transmembrane</keyword>
<evidence type="ECO:0000256" key="2">
    <source>
        <dbReference type="ARBA" id="ARBA00022692"/>
    </source>
</evidence>
<dbReference type="PROSITE" id="PS01130">
    <property type="entry name" value="SLC26A"/>
    <property type="match status" value="1"/>
</dbReference>
<feature type="transmembrane region" description="Helical" evidence="6">
    <location>
        <begin position="190"/>
        <end position="211"/>
    </location>
</feature>
<feature type="transmembrane region" description="Helical" evidence="6">
    <location>
        <begin position="421"/>
        <end position="442"/>
    </location>
</feature>
<feature type="transmembrane region" description="Helical" evidence="6">
    <location>
        <begin position="277"/>
        <end position="302"/>
    </location>
</feature>
<evidence type="ECO:0000256" key="3">
    <source>
        <dbReference type="ARBA" id="ARBA00022989"/>
    </source>
</evidence>
<name>A0AA88XS96_PINIB</name>
<dbReference type="PANTHER" id="PTHR11814">
    <property type="entry name" value="SULFATE TRANSPORTER"/>
    <property type="match status" value="1"/>
</dbReference>
<evidence type="ECO:0000259" key="7">
    <source>
        <dbReference type="PROSITE" id="PS50801"/>
    </source>
</evidence>
<feature type="transmembrane region" description="Helical" evidence="6">
    <location>
        <begin position="482"/>
        <end position="507"/>
    </location>
</feature>
<feature type="transmembrane region" description="Helical" evidence="6">
    <location>
        <begin position="350"/>
        <end position="369"/>
    </location>
</feature>
<keyword evidence="4 6" id="KW-0472">Membrane</keyword>
<dbReference type="InterPro" id="IPR002645">
    <property type="entry name" value="STAS_dom"/>
</dbReference>
<proteinExistence type="predicted"/>